<keyword evidence="8 15" id="KW-0406">Ion transport</keyword>
<comment type="similarity">
    <text evidence="2 15">Belongs to the ATPase e subunit family.</text>
</comment>
<keyword evidence="5 15" id="KW-0375">Hydrogen ion transport</keyword>
<keyword evidence="4 15" id="KW-0138">CF(0)</keyword>
<name>A0A9P4M0Y7_9PEZI</name>
<gene>
    <name evidence="16" type="ORF">K490DRAFT_65040</name>
</gene>
<dbReference type="Proteomes" id="UP000799776">
    <property type="component" value="Unassembled WGS sequence"/>
</dbReference>
<dbReference type="Pfam" id="PF05680">
    <property type="entry name" value="ATP-synt_E"/>
    <property type="match status" value="1"/>
</dbReference>
<reference evidence="16" key="1">
    <citation type="journal article" date="2020" name="Stud. Mycol.">
        <title>101 Dothideomycetes genomes: a test case for predicting lifestyles and emergence of pathogens.</title>
        <authorList>
            <person name="Haridas S."/>
            <person name="Albert R."/>
            <person name="Binder M."/>
            <person name="Bloem J."/>
            <person name="Labutti K."/>
            <person name="Salamov A."/>
            <person name="Andreopoulos B."/>
            <person name="Baker S."/>
            <person name="Barry K."/>
            <person name="Bills G."/>
            <person name="Bluhm B."/>
            <person name="Cannon C."/>
            <person name="Castanera R."/>
            <person name="Culley D."/>
            <person name="Daum C."/>
            <person name="Ezra D."/>
            <person name="Gonzalez J."/>
            <person name="Henrissat B."/>
            <person name="Kuo A."/>
            <person name="Liang C."/>
            <person name="Lipzen A."/>
            <person name="Lutzoni F."/>
            <person name="Magnuson J."/>
            <person name="Mondo S."/>
            <person name="Nolan M."/>
            <person name="Ohm R."/>
            <person name="Pangilinan J."/>
            <person name="Park H.-J."/>
            <person name="Ramirez L."/>
            <person name="Alfaro M."/>
            <person name="Sun H."/>
            <person name="Tritt A."/>
            <person name="Yoshinaga Y."/>
            <person name="Zwiers L.-H."/>
            <person name="Turgeon B."/>
            <person name="Goodwin S."/>
            <person name="Spatafora J."/>
            <person name="Crous P."/>
            <person name="Grigoriev I."/>
        </authorList>
    </citation>
    <scope>NUCLEOTIDE SEQUENCE</scope>
    <source>
        <strain evidence="16">CBS 121410</strain>
    </source>
</reference>
<evidence type="ECO:0000256" key="1">
    <source>
        <dbReference type="ARBA" id="ARBA00004273"/>
    </source>
</evidence>
<evidence type="ECO:0000256" key="6">
    <source>
        <dbReference type="ARBA" id="ARBA00022792"/>
    </source>
</evidence>
<evidence type="ECO:0000313" key="17">
    <source>
        <dbReference type="Proteomes" id="UP000799776"/>
    </source>
</evidence>
<keyword evidence="9 15" id="KW-0496">Mitochondrion</keyword>
<evidence type="ECO:0000256" key="4">
    <source>
        <dbReference type="ARBA" id="ARBA00022547"/>
    </source>
</evidence>
<evidence type="ECO:0000256" key="3">
    <source>
        <dbReference type="ARBA" id="ARBA00022448"/>
    </source>
</evidence>
<comment type="subcellular location">
    <subcellularLocation>
        <location evidence="1 15">Mitochondrion inner membrane</location>
    </subcellularLocation>
</comment>
<dbReference type="InterPro" id="IPR008386">
    <property type="entry name" value="ATP_synth_F0_esu_mt"/>
</dbReference>
<keyword evidence="3 15" id="KW-0813">Transport</keyword>
<keyword evidence="17" id="KW-1185">Reference proteome</keyword>
<dbReference type="EMBL" id="ML978717">
    <property type="protein sequence ID" value="KAF2088363.1"/>
    <property type="molecule type" value="Genomic_DNA"/>
</dbReference>
<comment type="subunit">
    <text evidence="15">F-type ATPases have 2 components, CF(1) - the catalytic core - and CF(0) - the membrane proton channel. CF(1) and CF(0) have multiple subunits.</text>
</comment>
<evidence type="ECO:0000256" key="8">
    <source>
        <dbReference type="ARBA" id="ARBA00023065"/>
    </source>
</evidence>
<comment type="function">
    <text evidence="12 15">Subunit e, of the mitochondrial membrane ATP synthase complex (F(1)F(0) ATP synthase or Complex V) that produces ATP from ADP in the presence of a proton gradient across the membrane which is generated by electron transport complexes of the respiratory chain. ATP synthase complex consist of a soluble F(1) head domain - the catalytic core - and a membrane F(1) domain - the membrane proton channel. These two domains are linked by a central stalk rotating inside the F(1) region and a stationary peripheral stalk. During catalysis, ATP synthesis in the catalytic domain of F(1) is coupled via a rotary mechanism of the central stalk subunits to proton translocation. In vivo, can only synthesize ATP although its ATP hydrolase activity can be activated artificially in vitro. Part of the complex F(0) domain.</text>
</comment>
<keyword evidence="11 15" id="KW-0066">ATP synthesis</keyword>
<sequence>MSASTGVNVLRWSALGLGVLYGVYHQTSISSRDQAAAAHAEFERKQQLVQQAKAEWAKKTAPKDASGIVTDPNDPKFDLEAYLTKAAASN</sequence>
<evidence type="ECO:0000256" key="9">
    <source>
        <dbReference type="ARBA" id="ARBA00023128"/>
    </source>
</evidence>
<evidence type="ECO:0000313" key="16">
    <source>
        <dbReference type="EMBL" id="KAF2088363.1"/>
    </source>
</evidence>
<dbReference type="GO" id="GO:0015986">
    <property type="term" value="P:proton motive force-driven ATP synthesis"/>
    <property type="evidence" value="ECO:0007669"/>
    <property type="project" value="InterPro"/>
</dbReference>
<protein>
    <recommendedName>
        <fullName evidence="14 15">ATP synthase F(0) complex subunit e, mitochondrial</fullName>
    </recommendedName>
</protein>
<evidence type="ECO:0000256" key="5">
    <source>
        <dbReference type="ARBA" id="ARBA00022781"/>
    </source>
</evidence>
<dbReference type="PANTHER" id="PTHR12427:SF1">
    <property type="entry name" value="ATP SYNTHASE SUBUNIT E, MITOCHONDRIAL"/>
    <property type="match status" value="1"/>
</dbReference>
<dbReference type="GO" id="GO:0005743">
    <property type="term" value="C:mitochondrial inner membrane"/>
    <property type="evidence" value="ECO:0007669"/>
    <property type="project" value="UniProtKB-SubCell"/>
</dbReference>
<evidence type="ECO:0000256" key="13">
    <source>
        <dbReference type="ARBA" id="ARBA00064647"/>
    </source>
</evidence>
<proteinExistence type="inferred from homology"/>
<comment type="subunit">
    <text evidence="13">Component of the ATP synthase complex composed at least of ATP5F1A/subunit alpha, ATP5F1B/subunit beta, ATP5MC1/subunit c (homooctomer), MT-ATP6/subunit a, MT-ATP8/subunit 8, ATP5ME/subunit e, ATP5MF/subunit f, ATP5MG/subunit g, ATP5MK/subunit k, ATP5MJ/subunit j, ATP5F1C/subunit gamma, ATP5F1D/subunit delta, ATP5F1E/subunit epsilon, ATP5PF/subunit F6, ATP5PB/subunit b, ATP5PD/subunit d, ATP5PO/subunit OSCP. ATP synthase complex consists of a soluble F(1) head domain (subunits alpha(3) and beta(3)) - the catalytic core - and a membrane F(0) domain - the membrane proton channel (subunits c, a, 8, e, f, g, k and j). These two domains are linked by a central stalk (subunits gamma, delta, and epsilon) rotating inside the F1 region and a stationary peripheral stalk (subunits F6, b, d, and OSCP).</text>
</comment>
<evidence type="ECO:0000256" key="7">
    <source>
        <dbReference type="ARBA" id="ARBA00022990"/>
    </source>
</evidence>
<keyword evidence="10" id="KW-0472">Membrane</keyword>
<accession>A0A9P4M0Y7</accession>
<evidence type="ECO:0000256" key="11">
    <source>
        <dbReference type="ARBA" id="ARBA00023310"/>
    </source>
</evidence>
<keyword evidence="6 15" id="KW-0999">Mitochondrion inner membrane</keyword>
<dbReference type="AlphaFoldDB" id="A0A9P4M0Y7"/>
<keyword evidence="7" id="KW-0007">Acetylation</keyword>
<evidence type="ECO:0000256" key="2">
    <source>
        <dbReference type="ARBA" id="ARBA00007333"/>
    </source>
</evidence>
<organism evidence="16 17">
    <name type="scientific">Saccharata proteae CBS 121410</name>
    <dbReference type="NCBI Taxonomy" id="1314787"/>
    <lineage>
        <taxon>Eukaryota</taxon>
        <taxon>Fungi</taxon>
        <taxon>Dikarya</taxon>
        <taxon>Ascomycota</taxon>
        <taxon>Pezizomycotina</taxon>
        <taxon>Dothideomycetes</taxon>
        <taxon>Dothideomycetes incertae sedis</taxon>
        <taxon>Botryosphaeriales</taxon>
        <taxon>Saccharataceae</taxon>
        <taxon>Saccharata</taxon>
    </lineage>
</organism>
<dbReference type="GO" id="GO:0045259">
    <property type="term" value="C:proton-transporting ATP synthase complex"/>
    <property type="evidence" value="ECO:0007669"/>
    <property type="project" value="UniProtKB-UniRule"/>
</dbReference>
<evidence type="ECO:0000256" key="14">
    <source>
        <dbReference type="ARBA" id="ARBA00074682"/>
    </source>
</evidence>
<evidence type="ECO:0000256" key="15">
    <source>
        <dbReference type="RuleBase" id="RU367005"/>
    </source>
</evidence>
<dbReference type="PANTHER" id="PTHR12427">
    <property type="entry name" value="ATP SYNTHASE E CHAIN, MITOCHONDRIAL"/>
    <property type="match status" value="1"/>
</dbReference>
<evidence type="ECO:0000256" key="10">
    <source>
        <dbReference type="ARBA" id="ARBA00023136"/>
    </source>
</evidence>
<dbReference type="GO" id="GO:0015078">
    <property type="term" value="F:proton transmembrane transporter activity"/>
    <property type="evidence" value="ECO:0007669"/>
    <property type="project" value="InterPro"/>
</dbReference>
<comment type="caution">
    <text evidence="16">The sequence shown here is derived from an EMBL/GenBank/DDBJ whole genome shotgun (WGS) entry which is preliminary data.</text>
</comment>
<dbReference type="OrthoDB" id="2125027at2759"/>
<evidence type="ECO:0000256" key="12">
    <source>
        <dbReference type="ARBA" id="ARBA00057306"/>
    </source>
</evidence>